<dbReference type="EMBL" id="MK931445">
    <property type="protein sequence ID" value="QEG07264.1"/>
    <property type="molecule type" value="Genomic_DNA"/>
</dbReference>
<gene>
    <name evidence="1" type="ORF">CPT_Shelby_003</name>
</gene>
<organism evidence="1 2">
    <name type="scientific">Klebsiella phage Shelby</name>
    <dbReference type="NCBI Taxonomy" id="2580405"/>
    <lineage>
        <taxon>Viruses</taxon>
        <taxon>Duplodnaviria</taxon>
        <taxon>Heunggongvirae</taxon>
        <taxon>Uroviricota</taxon>
        <taxon>Caudoviricetes</taxon>
        <taxon>Drexlerviridae</taxon>
        <taxon>Webervirus</taxon>
        <taxon>Webervirus shelby</taxon>
    </lineage>
</organism>
<evidence type="ECO:0000313" key="1">
    <source>
        <dbReference type="EMBL" id="QEG07264.1"/>
    </source>
</evidence>
<sequence>MKLYPDQNDTAAPMRLGDTPISEQEVIAAIASASGDENPTAPEFVITADLLLRLYLPHSQSHIRHITETG</sequence>
<proteinExistence type="predicted"/>
<reference evidence="2" key="1">
    <citation type="submission" date="2019-05" db="EMBL/GenBank/DDBJ databases">
        <title>Complete Genome Sequence of Carbapenemase-Producing Klebsiella pneumoniae Siphophage Shelby.</title>
        <authorList>
            <person name="Saldana R."/>
            <person name="Newkirk H."/>
            <person name="Liu M."/>
            <person name="Gill J.J."/>
            <person name="Ramsey J."/>
        </authorList>
    </citation>
    <scope>NUCLEOTIDE SEQUENCE [LARGE SCALE GENOMIC DNA]</scope>
</reference>
<evidence type="ECO:0000313" key="2">
    <source>
        <dbReference type="Proteomes" id="UP000322073"/>
    </source>
</evidence>
<name>A0A5B9N716_9CAUD</name>
<dbReference type="Proteomes" id="UP000322073">
    <property type="component" value="Segment"/>
</dbReference>
<protein>
    <submittedName>
        <fullName evidence="1">Uncharacterized protein</fullName>
    </submittedName>
</protein>
<accession>A0A5B9N716</accession>
<keyword evidence="2" id="KW-1185">Reference proteome</keyword>